<evidence type="ECO:0000313" key="4">
    <source>
        <dbReference type="Proteomes" id="UP001431209"/>
    </source>
</evidence>
<dbReference type="AlphaFoldDB" id="A0AAW2YJS9"/>
<proteinExistence type="predicted"/>
<dbReference type="SUPFAM" id="SSF49785">
    <property type="entry name" value="Galactose-binding domain-like"/>
    <property type="match status" value="1"/>
</dbReference>
<dbReference type="InterPro" id="IPR000742">
    <property type="entry name" value="EGF"/>
</dbReference>
<name>A0AAW2YJS9_9EUKA</name>
<dbReference type="InterPro" id="IPR036404">
    <property type="entry name" value="Jacalin-like_lectin_dom_sf"/>
</dbReference>
<dbReference type="PANTHER" id="PTHR46506">
    <property type="entry name" value="OS05G0143600 PROTEIN"/>
    <property type="match status" value="1"/>
</dbReference>
<keyword evidence="4" id="KW-1185">Reference proteome</keyword>
<dbReference type="PROSITE" id="PS01186">
    <property type="entry name" value="EGF_2"/>
    <property type="match status" value="1"/>
</dbReference>
<dbReference type="Gene3D" id="2.60.120.1060">
    <property type="entry name" value="NPCBM/NEW2 domain"/>
    <property type="match status" value="1"/>
</dbReference>
<dbReference type="SUPFAM" id="SSF51101">
    <property type="entry name" value="Mannose-binding lectins"/>
    <property type="match status" value="1"/>
</dbReference>
<feature type="domain" description="Jacalin-type lectin" evidence="2">
    <location>
        <begin position="75"/>
        <end position="206"/>
    </location>
</feature>
<dbReference type="PROSITE" id="PS51752">
    <property type="entry name" value="JACALIN_LECTIN"/>
    <property type="match status" value="1"/>
</dbReference>
<evidence type="ECO:0000256" key="1">
    <source>
        <dbReference type="SAM" id="SignalP"/>
    </source>
</evidence>
<dbReference type="Gene3D" id="2.10.25.10">
    <property type="entry name" value="Laminin"/>
    <property type="match status" value="2"/>
</dbReference>
<dbReference type="PROSITE" id="PS00022">
    <property type="entry name" value="EGF_1"/>
    <property type="match status" value="1"/>
</dbReference>
<comment type="caution">
    <text evidence="3">The sequence shown here is derived from an EMBL/GenBank/DDBJ whole genome shotgun (WGS) entry which is preliminary data.</text>
</comment>
<gene>
    <name evidence="3" type="ORF">AKO1_003487</name>
</gene>
<protein>
    <submittedName>
        <fullName evidence="3">von Willebrand factor D and EGF domain-containing protein</fullName>
    </submittedName>
</protein>
<evidence type="ECO:0000259" key="2">
    <source>
        <dbReference type="PROSITE" id="PS51752"/>
    </source>
</evidence>
<dbReference type="SMART" id="SM00915">
    <property type="entry name" value="Jacalin"/>
    <property type="match status" value="1"/>
</dbReference>
<dbReference type="InterPro" id="IPR001229">
    <property type="entry name" value="Jacalin-like_lectin_dom"/>
</dbReference>
<accession>A0AAW2YJS9</accession>
<dbReference type="InterPro" id="IPR013222">
    <property type="entry name" value="Glyco_hyd_98_carb-bd"/>
</dbReference>
<feature type="signal peptide" evidence="1">
    <location>
        <begin position="1"/>
        <end position="24"/>
    </location>
</feature>
<dbReference type="Gene3D" id="2.100.10.30">
    <property type="entry name" value="Jacalin-like lectin domain"/>
    <property type="match status" value="1"/>
</dbReference>
<dbReference type="InterPro" id="IPR038637">
    <property type="entry name" value="NPCBM_sf"/>
</dbReference>
<dbReference type="Pfam" id="PF01419">
    <property type="entry name" value="Jacalin"/>
    <property type="match status" value="1"/>
</dbReference>
<feature type="chain" id="PRO_5043351906" evidence="1">
    <location>
        <begin position="25"/>
        <end position="479"/>
    </location>
</feature>
<dbReference type="EMBL" id="JAOPGA020000005">
    <property type="protein sequence ID" value="KAL0476317.1"/>
    <property type="molecule type" value="Genomic_DNA"/>
</dbReference>
<dbReference type="Pfam" id="PF08305">
    <property type="entry name" value="NPCBM"/>
    <property type="match status" value="1"/>
</dbReference>
<organism evidence="3 4">
    <name type="scientific">Acrasis kona</name>
    <dbReference type="NCBI Taxonomy" id="1008807"/>
    <lineage>
        <taxon>Eukaryota</taxon>
        <taxon>Discoba</taxon>
        <taxon>Heterolobosea</taxon>
        <taxon>Tetramitia</taxon>
        <taxon>Eutetramitia</taxon>
        <taxon>Acrasidae</taxon>
        <taxon>Acrasis</taxon>
    </lineage>
</organism>
<keyword evidence="1" id="KW-0732">Signal</keyword>
<dbReference type="Proteomes" id="UP001431209">
    <property type="component" value="Unassembled WGS sequence"/>
</dbReference>
<sequence length="479" mass="51149">MVSSRFKFFICPVLLLAMVVVSQAATTCYNIDSSSPNGTCSSNDTCACNYGYINRYPSTDARVCGGNGYCTPPVLKKYGPFGAGGGSLFSDVSQNTYVDKLLFYGGSWIDTCQFAAGNYTSPKYPNGGGTQITFALQANEMFTSMTIYSSNVVKGINAKTNLGRSYQIGPQSGTSFTYNLLQGETIYGFFGYTDGYLRSIGFYVQALGSGCVCNNNYYGSACNTYSCYGIMSRNPTACSGSGNCTAPDTCQCNLNYFGQQCDGYTCNNLMYNHTKACGGFNAGLCTAPNTCVCRAGYSGSNCEIYYCNGKLFNTTGVCGSGACTGANICTCPPGYGGPTCNIYGTTNLIDIFLSLSPTVTNAVTYSSCCQGCSTPACFPSQNLFGYNTVTPQQVLYEHPTSTKAYFAFNISGSYKWFTGQFAIENSFPGYLSASVVADGVTLYDTGVVDGFYSIYSFSVNLTGVNVLTLAVDPFKWKCQ</sequence>
<evidence type="ECO:0000313" key="3">
    <source>
        <dbReference type="EMBL" id="KAL0476317.1"/>
    </source>
</evidence>
<dbReference type="InterPro" id="IPR008979">
    <property type="entry name" value="Galactose-bd-like_sf"/>
</dbReference>
<reference evidence="3 4" key="1">
    <citation type="submission" date="2024-03" db="EMBL/GenBank/DDBJ databases">
        <title>The Acrasis kona genome and developmental transcriptomes reveal deep origins of eukaryotic multicellular pathways.</title>
        <authorList>
            <person name="Sheikh S."/>
            <person name="Fu C.-J."/>
            <person name="Brown M.W."/>
            <person name="Baldauf S.L."/>
        </authorList>
    </citation>
    <scope>NUCLEOTIDE SEQUENCE [LARGE SCALE GENOMIC DNA]</scope>
    <source>
        <strain evidence="3 4">ATCC MYA-3509</strain>
    </source>
</reference>